<gene>
    <name evidence="3" type="ORF">F7D14_13215</name>
</gene>
<protein>
    <recommendedName>
        <fullName evidence="5">Sulfur globule protein</fullName>
    </recommendedName>
</protein>
<proteinExistence type="predicted"/>
<evidence type="ECO:0000313" key="4">
    <source>
        <dbReference type="Proteomes" id="UP000422569"/>
    </source>
</evidence>
<organism evidence="3 4">
    <name type="scientific">Methylocystis parvus</name>
    <dbReference type="NCBI Taxonomy" id="134"/>
    <lineage>
        <taxon>Bacteria</taxon>
        <taxon>Pseudomonadati</taxon>
        <taxon>Pseudomonadota</taxon>
        <taxon>Alphaproteobacteria</taxon>
        <taxon>Hyphomicrobiales</taxon>
        <taxon>Methylocystaceae</taxon>
        <taxon>Methylocystis</taxon>
    </lineage>
</organism>
<keyword evidence="2" id="KW-0732">Signal</keyword>
<feature type="region of interest" description="Disordered" evidence="1">
    <location>
        <begin position="41"/>
        <end position="84"/>
    </location>
</feature>
<dbReference type="RefSeq" id="WP_016917896.1">
    <property type="nucleotide sequence ID" value="NZ_CP044331.1"/>
</dbReference>
<accession>A0A6B8MAN1</accession>
<evidence type="ECO:0000256" key="1">
    <source>
        <dbReference type="SAM" id="MobiDB-lite"/>
    </source>
</evidence>
<feature type="compositionally biased region" description="Gly residues" evidence="1">
    <location>
        <begin position="59"/>
        <end position="84"/>
    </location>
</feature>
<reference evidence="3 4" key="1">
    <citation type="submission" date="2019-09" db="EMBL/GenBank/DDBJ databases">
        <title>Isolation and complete genome sequencing of Methylocystis species.</title>
        <authorList>
            <person name="Rumah B.L."/>
            <person name="Stead C.E."/>
            <person name="Stevens B.C."/>
            <person name="Minton N.P."/>
            <person name="Grosse-Honebrink A."/>
            <person name="Zhang Y."/>
        </authorList>
    </citation>
    <scope>NUCLEOTIDE SEQUENCE [LARGE SCALE GENOMIC DNA]</scope>
    <source>
        <strain evidence="3 4">BRCS2</strain>
    </source>
</reference>
<dbReference type="EMBL" id="CP044331">
    <property type="protein sequence ID" value="QGM98343.1"/>
    <property type="molecule type" value="Genomic_DNA"/>
</dbReference>
<feature type="chain" id="PRO_5025474567" description="Sulfur globule protein" evidence="2">
    <location>
        <begin position="22"/>
        <end position="84"/>
    </location>
</feature>
<name>A0A6B8MAN1_9HYPH</name>
<feature type="signal peptide" evidence="2">
    <location>
        <begin position="1"/>
        <end position="21"/>
    </location>
</feature>
<dbReference type="AlphaFoldDB" id="A0A6B8MAN1"/>
<evidence type="ECO:0008006" key="5">
    <source>
        <dbReference type="Google" id="ProtNLM"/>
    </source>
</evidence>
<evidence type="ECO:0000256" key="2">
    <source>
        <dbReference type="SAM" id="SignalP"/>
    </source>
</evidence>
<sequence>MKGFALFLGAAALFAASPVVAGNAFDVDYGQNDNKHYHHHANKRGGGAWIGNNRSHVGGPHGGHWGGGHGQFSPRGQGGYHWGW</sequence>
<evidence type="ECO:0000313" key="3">
    <source>
        <dbReference type="EMBL" id="QGM98343.1"/>
    </source>
</evidence>
<keyword evidence="4" id="KW-1185">Reference proteome</keyword>
<dbReference type="KEGG" id="mpar:F7D14_13215"/>
<dbReference type="Proteomes" id="UP000422569">
    <property type="component" value="Chromosome"/>
</dbReference>